<dbReference type="Proteomes" id="UP001500782">
    <property type="component" value="Unassembled WGS sequence"/>
</dbReference>
<keyword evidence="1" id="KW-0472">Membrane</keyword>
<keyword evidence="3" id="KW-1185">Reference proteome</keyword>
<name>A0ABP3G761_9BACI</name>
<keyword evidence="1" id="KW-1133">Transmembrane helix</keyword>
<gene>
    <name evidence="2" type="ORF">GCM10008967_28590</name>
</gene>
<feature type="transmembrane region" description="Helical" evidence="1">
    <location>
        <begin position="5"/>
        <end position="24"/>
    </location>
</feature>
<evidence type="ECO:0000313" key="3">
    <source>
        <dbReference type="Proteomes" id="UP001500782"/>
    </source>
</evidence>
<comment type="caution">
    <text evidence="2">The sequence shown here is derived from an EMBL/GenBank/DDBJ whole genome shotgun (WGS) entry which is preliminary data.</text>
</comment>
<proteinExistence type="predicted"/>
<keyword evidence="1" id="KW-0812">Transmembrane</keyword>
<reference evidence="3" key="1">
    <citation type="journal article" date="2019" name="Int. J. Syst. Evol. Microbiol.">
        <title>The Global Catalogue of Microorganisms (GCM) 10K type strain sequencing project: providing services to taxonomists for standard genome sequencing and annotation.</title>
        <authorList>
            <consortium name="The Broad Institute Genomics Platform"/>
            <consortium name="The Broad Institute Genome Sequencing Center for Infectious Disease"/>
            <person name="Wu L."/>
            <person name="Ma J."/>
        </authorList>
    </citation>
    <scope>NUCLEOTIDE SEQUENCE [LARGE SCALE GENOMIC DNA]</scope>
    <source>
        <strain evidence="3">JCM 9731</strain>
    </source>
</reference>
<evidence type="ECO:0000256" key="1">
    <source>
        <dbReference type="SAM" id="Phobius"/>
    </source>
</evidence>
<protein>
    <submittedName>
        <fullName evidence="2">Uncharacterized protein</fullName>
    </submittedName>
</protein>
<dbReference type="EMBL" id="BAAADJ010000047">
    <property type="protein sequence ID" value="GAA0336516.1"/>
    <property type="molecule type" value="Genomic_DNA"/>
</dbReference>
<evidence type="ECO:0000313" key="2">
    <source>
        <dbReference type="EMBL" id="GAA0336516.1"/>
    </source>
</evidence>
<organism evidence="2 3">
    <name type="scientific">Bacillus carboniphilus</name>
    <dbReference type="NCBI Taxonomy" id="86663"/>
    <lineage>
        <taxon>Bacteria</taxon>
        <taxon>Bacillati</taxon>
        <taxon>Bacillota</taxon>
        <taxon>Bacilli</taxon>
        <taxon>Bacillales</taxon>
        <taxon>Bacillaceae</taxon>
        <taxon>Bacillus</taxon>
    </lineage>
</organism>
<accession>A0ABP3G761</accession>
<sequence>MKRKIILSISFIILLATIAIFTFYKANYKTIDVAISEANIPIDEIFHTTVYKGHTIIFYGKDDVLSVGLIEKTPLGFRWGFGAGSKHFNVENRILTKMFSNLHPKEIESEEDLVSLTFGVIYDDSIEALRIKYNEQDITDATIINTSKGRIWYSFSETPVNYDPEVKIIYNDGTSKSGWY</sequence>
<dbReference type="RefSeq" id="WP_343800175.1">
    <property type="nucleotide sequence ID" value="NZ_BAAADJ010000047.1"/>
</dbReference>